<dbReference type="InterPro" id="IPR050583">
    <property type="entry name" value="Mycobacterial_A85_antigen"/>
</dbReference>
<dbReference type="RefSeq" id="WP_250860258.1">
    <property type="nucleotide sequence ID" value="NZ_JAGSOJ010000003.1"/>
</dbReference>
<dbReference type="SUPFAM" id="SSF53474">
    <property type="entry name" value="alpha/beta-Hydrolases"/>
    <property type="match status" value="1"/>
</dbReference>
<evidence type="ECO:0000256" key="3">
    <source>
        <dbReference type="ARBA" id="ARBA00022801"/>
    </source>
</evidence>
<accession>A0A9J6P4T6</accession>
<comment type="subcellular location">
    <subcellularLocation>
        <location evidence="1">Cytoplasm</location>
    </subcellularLocation>
</comment>
<dbReference type="InterPro" id="IPR029058">
    <property type="entry name" value="AB_hydrolase_fold"/>
</dbReference>
<dbReference type="EMBL" id="JAGSOJ010000003">
    <property type="protein sequence ID" value="MCM1991150.1"/>
    <property type="molecule type" value="Genomic_DNA"/>
</dbReference>
<dbReference type="GO" id="GO:0005737">
    <property type="term" value="C:cytoplasm"/>
    <property type="evidence" value="ECO:0007669"/>
    <property type="project" value="UniProtKB-SubCell"/>
</dbReference>
<evidence type="ECO:0000313" key="6">
    <source>
        <dbReference type="EMBL" id="MCM1991150.1"/>
    </source>
</evidence>
<dbReference type="AlphaFoldDB" id="A0A9J6P4T6"/>
<dbReference type="Pfam" id="PF11806">
    <property type="entry name" value="Enterochelin_N"/>
    <property type="match status" value="1"/>
</dbReference>
<dbReference type="SUPFAM" id="SSF81296">
    <property type="entry name" value="E set domains"/>
    <property type="match status" value="1"/>
</dbReference>
<sequence>MGNKYEVKSKIIENLKSQINQGNLKELEKFWDKVENEGAPLIEEISENSSEMLVTFLYKENKETKNVVVLGSIPGYRYKENTMEKILNTDLWYKSYVIRNDVKFKYNFSINDSLEEEDENRFNNTISDPLNPKKFIWVKDEDIEDDEESYDSVFEMPMVKEEKWVKERCNNKKGKMELVRFNSNTLGGSRRLWIYLPNGYEKETTSCNLVVLTDGFWYANLLSAQNVFDNLINDKKVEPFVVVMIDTSSDKRGDELSCSDKMSDFICCELMKWIRENYNVNEDAAKTTIGGLSLGGLMAAYIGLKNSGVFGNALCQSGSFWWKEEWLIKEYEKEEKCPVRFFLNVGLLEDRPYDDEPVMMDCINKMRDVLIDKGYEVDYQQFQSGHDFLFWGETLADGLISLIGK</sequence>
<proteinExistence type="inferred from homology"/>
<dbReference type="PANTHER" id="PTHR48098">
    <property type="entry name" value="ENTEROCHELIN ESTERASE-RELATED"/>
    <property type="match status" value="1"/>
</dbReference>
<dbReference type="Pfam" id="PF00756">
    <property type="entry name" value="Esterase"/>
    <property type="match status" value="1"/>
</dbReference>
<evidence type="ECO:0000259" key="5">
    <source>
        <dbReference type="Pfam" id="PF11806"/>
    </source>
</evidence>
<reference evidence="6" key="2">
    <citation type="submission" date="2021-04" db="EMBL/GenBank/DDBJ databases">
        <authorList>
            <person name="Dong X."/>
        </authorList>
    </citation>
    <scope>NUCLEOTIDE SEQUENCE</scope>
    <source>
        <strain evidence="6">ZWT</strain>
    </source>
</reference>
<name>A0A9J6P4T6_9CLOT</name>
<gene>
    <name evidence="6" type="ORF">KDK92_15560</name>
</gene>
<evidence type="ECO:0000256" key="2">
    <source>
        <dbReference type="ARBA" id="ARBA00022490"/>
    </source>
</evidence>
<dbReference type="GO" id="GO:0005506">
    <property type="term" value="F:iron ion binding"/>
    <property type="evidence" value="ECO:0007669"/>
    <property type="project" value="InterPro"/>
</dbReference>
<reference evidence="6" key="1">
    <citation type="journal article" date="2021" name="mSystems">
        <title>Bacteria and Archaea Synergistically Convert Glycine Betaine to Biogenic Methane in the Formosa Cold Seep of the South China Sea.</title>
        <authorList>
            <person name="Li L."/>
            <person name="Zhang W."/>
            <person name="Zhang S."/>
            <person name="Song L."/>
            <person name="Sun Q."/>
            <person name="Zhang H."/>
            <person name="Xiang H."/>
            <person name="Dong X."/>
        </authorList>
    </citation>
    <scope>NUCLEOTIDE SEQUENCE</scope>
    <source>
        <strain evidence="6">ZWT</strain>
    </source>
</reference>
<dbReference type="InterPro" id="IPR021764">
    <property type="entry name" value="Enterochelin_esterase_N"/>
</dbReference>
<dbReference type="PANTHER" id="PTHR48098:SF3">
    <property type="entry name" value="IRON(III) ENTEROBACTIN ESTERASE"/>
    <property type="match status" value="1"/>
</dbReference>
<comment type="caution">
    <text evidence="6">The sequence shown here is derived from an EMBL/GenBank/DDBJ whole genome shotgun (WGS) entry which is preliminary data.</text>
</comment>
<evidence type="ECO:0000256" key="4">
    <source>
        <dbReference type="ARBA" id="ARBA00024201"/>
    </source>
</evidence>
<dbReference type="InterPro" id="IPR000801">
    <property type="entry name" value="Esterase-like"/>
</dbReference>
<dbReference type="GO" id="GO:0008849">
    <property type="term" value="F:enterochelin esterase activity"/>
    <property type="evidence" value="ECO:0007669"/>
    <property type="project" value="InterPro"/>
</dbReference>
<dbReference type="Gene3D" id="2.60.40.10">
    <property type="entry name" value="Immunoglobulins"/>
    <property type="match status" value="1"/>
</dbReference>
<dbReference type="InterPro" id="IPR014756">
    <property type="entry name" value="Ig_E-set"/>
</dbReference>
<dbReference type="Gene3D" id="3.40.50.1820">
    <property type="entry name" value="alpha/beta hydrolase"/>
    <property type="match status" value="1"/>
</dbReference>
<dbReference type="InterPro" id="IPR013783">
    <property type="entry name" value="Ig-like_fold"/>
</dbReference>
<dbReference type="Proteomes" id="UP001056429">
    <property type="component" value="Unassembled WGS sequence"/>
</dbReference>
<protein>
    <submittedName>
        <fullName evidence="6">Esterase family protein</fullName>
    </submittedName>
</protein>
<comment type="similarity">
    <text evidence="4">Belongs to the Fes family.</text>
</comment>
<feature type="domain" description="Enterochelin esterase N-terminal" evidence="5">
    <location>
        <begin position="54"/>
        <end position="157"/>
    </location>
</feature>
<evidence type="ECO:0000256" key="1">
    <source>
        <dbReference type="ARBA" id="ARBA00004496"/>
    </source>
</evidence>
<keyword evidence="7" id="KW-1185">Reference proteome</keyword>
<keyword evidence="3" id="KW-0378">Hydrolase</keyword>
<keyword evidence="2" id="KW-0963">Cytoplasm</keyword>
<organism evidence="6 7">
    <name type="scientific">Oceanirhabdus seepicola</name>
    <dbReference type="NCBI Taxonomy" id="2828781"/>
    <lineage>
        <taxon>Bacteria</taxon>
        <taxon>Bacillati</taxon>
        <taxon>Bacillota</taxon>
        <taxon>Clostridia</taxon>
        <taxon>Eubacteriales</taxon>
        <taxon>Clostridiaceae</taxon>
        <taxon>Oceanirhabdus</taxon>
    </lineage>
</organism>
<evidence type="ECO:0000313" key="7">
    <source>
        <dbReference type="Proteomes" id="UP001056429"/>
    </source>
</evidence>
<dbReference type="GO" id="GO:0006826">
    <property type="term" value="P:iron ion transport"/>
    <property type="evidence" value="ECO:0007669"/>
    <property type="project" value="InterPro"/>
</dbReference>